<dbReference type="PANTHER" id="PTHR45982">
    <property type="entry name" value="REGULATOR OF CHROMOSOME CONDENSATION"/>
    <property type="match status" value="1"/>
</dbReference>
<dbReference type="GO" id="GO:0005085">
    <property type="term" value="F:guanyl-nucleotide exchange factor activity"/>
    <property type="evidence" value="ECO:0007669"/>
    <property type="project" value="TreeGrafter"/>
</dbReference>
<dbReference type="InterPro" id="IPR051553">
    <property type="entry name" value="Ran_GTPase-activating"/>
</dbReference>
<protein>
    <submittedName>
        <fullName evidence="2">RCC1 domain-containing protein 1</fullName>
    </submittedName>
</protein>
<dbReference type="SUPFAM" id="SSF50985">
    <property type="entry name" value="RCC1/BLIP-II"/>
    <property type="match status" value="1"/>
</dbReference>
<dbReference type="PRINTS" id="PR00633">
    <property type="entry name" value="RCCNDNSATION"/>
</dbReference>
<dbReference type="WBParaSite" id="BXY_0136900.1">
    <property type="protein sequence ID" value="BXY_0136900.1"/>
    <property type="gene ID" value="BXY_0136900"/>
</dbReference>
<evidence type="ECO:0000313" key="1">
    <source>
        <dbReference type="Proteomes" id="UP000095284"/>
    </source>
</evidence>
<proteinExistence type="predicted"/>
<dbReference type="Pfam" id="PF00415">
    <property type="entry name" value="RCC1"/>
    <property type="match status" value="1"/>
</dbReference>
<accession>A0A1I7RKY4</accession>
<evidence type="ECO:0000313" key="2">
    <source>
        <dbReference type="WBParaSite" id="BXY_0136900.1"/>
    </source>
</evidence>
<sequence length="282" mass="31409">MNEMKTFFGWIDITLANGDLFCYVGDQCAGYIYHFKVGENREECVAGFNLEYVYVLNSTTLIFYVVNLRTHNKTLKRAELSSSDYKFSVIDLLEPSVIPKAFPNIISTLGNAAKFPAILPTFYGAFVILPSSGSTEICTVKDENIILNSFPKTIVQASSGNNHLLLLTSDNEVYCMGVGSRGELGQEEIITFSEIPIKVSIAFEEDTEHIVLIRSGGWHNIVLTDAGNIYSWGLNDKDQCGFGEVAIQKVPCFVDLKKPVKYVEIGQKWTIVTFVDGEVLRL</sequence>
<dbReference type="PROSITE" id="PS50012">
    <property type="entry name" value="RCC1_3"/>
    <property type="match status" value="2"/>
</dbReference>
<dbReference type="GO" id="GO:0005737">
    <property type="term" value="C:cytoplasm"/>
    <property type="evidence" value="ECO:0007669"/>
    <property type="project" value="TreeGrafter"/>
</dbReference>
<dbReference type="Pfam" id="PF13540">
    <property type="entry name" value="RCC1_2"/>
    <property type="match status" value="1"/>
</dbReference>
<dbReference type="PANTHER" id="PTHR45982:SF1">
    <property type="entry name" value="REGULATOR OF CHROMOSOME CONDENSATION"/>
    <property type="match status" value="1"/>
</dbReference>
<dbReference type="InterPro" id="IPR000408">
    <property type="entry name" value="Reg_chr_condens"/>
</dbReference>
<dbReference type="AlphaFoldDB" id="A0A1I7RKY4"/>
<dbReference type="Proteomes" id="UP000095284">
    <property type="component" value="Unplaced"/>
</dbReference>
<organism evidence="1 2">
    <name type="scientific">Bursaphelenchus xylophilus</name>
    <name type="common">Pinewood nematode worm</name>
    <name type="synonym">Aphelenchoides xylophilus</name>
    <dbReference type="NCBI Taxonomy" id="6326"/>
    <lineage>
        <taxon>Eukaryota</taxon>
        <taxon>Metazoa</taxon>
        <taxon>Ecdysozoa</taxon>
        <taxon>Nematoda</taxon>
        <taxon>Chromadorea</taxon>
        <taxon>Rhabditida</taxon>
        <taxon>Tylenchina</taxon>
        <taxon>Tylenchomorpha</taxon>
        <taxon>Aphelenchoidea</taxon>
        <taxon>Aphelenchoididae</taxon>
        <taxon>Bursaphelenchus</taxon>
    </lineage>
</organism>
<dbReference type="PROSITE" id="PS00626">
    <property type="entry name" value="RCC1_2"/>
    <property type="match status" value="1"/>
</dbReference>
<dbReference type="InterPro" id="IPR009091">
    <property type="entry name" value="RCC1/BLIP-II"/>
</dbReference>
<reference evidence="2" key="1">
    <citation type="submission" date="2016-11" db="UniProtKB">
        <authorList>
            <consortium name="WormBaseParasite"/>
        </authorList>
    </citation>
    <scope>IDENTIFICATION</scope>
</reference>
<name>A0A1I7RKY4_BURXY</name>
<dbReference type="Gene3D" id="2.130.10.30">
    <property type="entry name" value="Regulator of chromosome condensation 1/beta-lactamase-inhibitor protein II"/>
    <property type="match status" value="1"/>
</dbReference>